<proteinExistence type="predicted"/>
<dbReference type="AlphaFoldDB" id="A0A3P6V0E9"/>
<keyword evidence="2" id="KW-1185">Reference proteome</keyword>
<reference evidence="1 2" key="1">
    <citation type="submission" date="2018-11" db="EMBL/GenBank/DDBJ databases">
        <authorList>
            <consortium name="Pathogen Informatics"/>
        </authorList>
    </citation>
    <scope>NUCLEOTIDE SEQUENCE [LARGE SCALE GENOMIC DNA]</scope>
</reference>
<evidence type="ECO:0000313" key="2">
    <source>
        <dbReference type="Proteomes" id="UP000281553"/>
    </source>
</evidence>
<evidence type="ECO:0000313" key="1">
    <source>
        <dbReference type="EMBL" id="VDK83451.1"/>
    </source>
</evidence>
<sequence length="63" mass="6910">MLVDGTISSYGVIFNGMQKDPYFGQANFTESQLSLPGAIQACLMVTSSEFCFFSTFYFSPCLA</sequence>
<dbReference type="OrthoDB" id="2213137at2759"/>
<dbReference type="Proteomes" id="UP000281553">
    <property type="component" value="Unassembled WGS sequence"/>
</dbReference>
<accession>A0A3P6V0E9</accession>
<protein>
    <submittedName>
        <fullName evidence="1">Uncharacterized protein</fullName>
    </submittedName>
</protein>
<dbReference type="EMBL" id="UYRU01043703">
    <property type="protein sequence ID" value="VDK83451.1"/>
    <property type="molecule type" value="Genomic_DNA"/>
</dbReference>
<gene>
    <name evidence="1" type="ORF">DILT_LOCUS3462</name>
</gene>
<name>A0A3P6V0E9_DIBLA</name>
<organism evidence="1 2">
    <name type="scientific">Dibothriocephalus latus</name>
    <name type="common">Fish tapeworm</name>
    <name type="synonym">Diphyllobothrium latum</name>
    <dbReference type="NCBI Taxonomy" id="60516"/>
    <lineage>
        <taxon>Eukaryota</taxon>
        <taxon>Metazoa</taxon>
        <taxon>Spiralia</taxon>
        <taxon>Lophotrochozoa</taxon>
        <taxon>Platyhelminthes</taxon>
        <taxon>Cestoda</taxon>
        <taxon>Eucestoda</taxon>
        <taxon>Diphyllobothriidea</taxon>
        <taxon>Diphyllobothriidae</taxon>
        <taxon>Dibothriocephalus</taxon>
    </lineage>
</organism>